<dbReference type="GO" id="GO:0032480">
    <property type="term" value="P:negative regulation of type I interferon production"/>
    <property type="evidence" value="ECO:0007669"/>
    <property type="project" value="InterPro"/>
</dbReference>
<dbReference type="GO" id="GO:0045893">
    <property type="term" value="P:positive regulation of DNA-templated transcription"/>
    <property type="evidence" value="ECO:0007669"/>
    <property type="project" value="TreeGrafter"/>
</dbReference>
<dbReference type="GO" id="GO:0039536">
    <property type="term" value="P:negative regulation of RIG-I signaling pathway"/>
    <property type="evidence" value="ECO:0007669"/>
    <property type="project" value="InterPro"/>
</dbReference>
<proteinExistence type="predicted"/>
<reference evidence="4 5" key="1">
    <citation type="submission" date="2013-11" db="EMBL/GenBank/DDBJ databases">
        <title>Genome sequencing of Stegodyphus mimosarum.</title>
        <authorList>
            <person name="Bechsgaard J."/>
        </authorList>
    </citation>
    <scope>NUCLEOTIDE SEQUENCE [LARGE SCALE GENOMIC DNA]</scope>
</reference>
<protein>
    <submittedName>
        <fullName evidence="4">G patch domain-containing protein 3</fullName>
    </submittedName>
</protein>
<name>A0A087T9Z5_STEMI</name>
<sequence>MALTDDSEVYLIVNNIPKHLHASDLRNFFSAFTETGGFICFHYRHRPEVQKPSNSEENNDSERSRRVTNCCIIKVVPHRAIEFIKTYNAEHWLDNKGETLVSCCFIKKITLSEENDSVDTGSTSYKRGTINANLPLQREKFSRSDLDSLIEMHPPTFMPNGNVGTKTSHFLEQIRACRLPPSLISKLGLQFPRNRSKRIYGNVPFEYRKSKNSSNAAPSTMPKVLENIHSKGSWSFHKSTDIIKSLEQKNEESESEEEEWDRHEALHEDVTGQERTKERLFEEEIELKWEKGGSGLVFYTDAQFWDAQEGDFDAKTADDWDIDMSIYNDFGPANDKDSQDLARMRLERNLRDGTEAEIDNRYDFAAFEKYSTGFGRKILESQGWKQGQGIGKHAAGIPEPILNDGKHPLDKKGFGYRGEKLDRHPTREHRKRKRRHSDDDNPFFISTIYDNPKETDPPETVLISSAFSRLKYRKEFLKEHGCDT</sequence>
<dbReference type="PANTHER" id="PTHR14390:SF2">
    <property type="entry name" value="G PATCH DOMAIN-CONTAINING PROTEIN 3"/>
    <property type="match status" value="1"/>
</dbReference>
<keyword evidence="5" id="KW-1185">Reference proteome</keyword>
<feature type="coiled-coil region" evidence="1">
    <location>
        <begin position="236"/>
        <end position="266"/>
    </location>
</feature>
<feature type="non-terminal residue" evidence="4">
    <location>
        <position position="484"/>
    </location>
</feature>
<dbReference type="PANTHER" id="PTHR14390">
    <property type="entry name" value="G PATCH DOMAIN CONTAINING PROTEIN 3"/>
    <property type="match status" value="1"/>
</dbReference>
<feature type="compositionally biased region" description="Basic residues" evidence="2">
    <location>
        <begin position="426"/>
        <end position="435"/>
    </location>
</feature>
<feature type="compositionally biased region" description="Basic and acidic residues" evidence="2">
    <location>
        <begin position="404"/>
        <end position="425"/>
    </location>
</feature>
<dbReference type="OrthoDB" id="5842926at2759"/>
<dbReference type="STRING" id="407821.A0A087T9Z5"/>
<evidence type="ECO:0000256" key="2">
    <source>
        <dbReference type="SAM" id="MobiDB-lite"/>
    </source>
</evidence>
<evidence type="ECO:0000313" key="4">
    <source>
        <dbReference type="EMBL" id="KFM61934.1"/>
    </source>
</evidence>
<dbReference type="InterPro" id="IPR000467">
    <property type="entry name" value="G_patch_dom"/>
</dbReference>
<dbReference type="GO" id="GO:0003676">
    <property type="term" value="F:nucleic acid binding"/>
    <property type="evidence" value="ECO:0007669"/>
    <property type="project" value="InterPro"/>
</dbReference>
<dbReference type="InterPro" id="IPR040341">
    <property type="entry name" value="GPATCH3"/>
</dbReference>
<keyword evidence="1" id="KW-0175">Coiled coil</keyword>
<evidence type="ECO:0000256" key="1">
    <source>
        <dbReference type="SAM" id="Coils"/>
    </source>
</evidence>
<dbReference type="SMART" id="SM00443">
    <property type="entry name" value="G_patch"/>
    <property type="match status" value="1"/>
</dbReference>
<dbReference type="EMBL" id="KK114222">
    <property type="protein sequence ID" value="KFM61934.1"/>
    <property type="molecule type" value="Genomic_DNA"/>
</dbReference>
<dbReference type="AlphaFoldDB" id="A0A087T9Z5"/>
<evidence type="ECO:0000313" key="5">
    <source>
        <dbReference type="Proteomes" id="UP000054359"/>
    </source>
</evidence>
<evidence type="ECO:0000259" key="3">
    <source>
        <dbReference type="PROSITE" id="PS50174"/>
    </source>
</evidence>
<accession>A0A087T9Z5</accession>
<feature type="region of interest" description="Disordered" evidence="2">
    <location>
        <begin position="399"/>
        <end position="458"/>
    </location>
</feature>
<dbReference type="Pfam" id="PF01585">
    <property type="entry name" value="G-patch"/>
    <property type="match status" value="1"/>
</dbReference>
<dbReference type="PROSITE" id="PS50174">
    <property type="entry name" value="G_PATCH"/>
    <property type="match status" value="1"/>
</dbReference>
<dbReference type="OMA" id="GGFHCFH"/>
<dbReference type="Proteomes" id="UP000054359">
    <property type="component" value="Unassembled WGS sequence"/>
</dbReference>
<feature type="domain" description="G-patch" evidence="3">
    <location>
        <begin position="371"/>
        <end position="419"/>
    </location>
</feature>
<organism evidence="4 5">
    <name type="scientific">Stegodyphus mimosarum</name>
    <name type="common">African social velvet spider</name>
    <dbReference type="NCBI Taxonomy" id="407821"/>
    <lineage>
        <taxon>Eukaryota</taxon>
        <taxon>Metazoa</taxon>
        <taxon>Ecdysozoa</taxon>
        <taxon>Arthropoda</taxon>
        <taxon>Chelicerata</taxon>
        <taxon>Arachnida</taxon>
        <taxon>Araneae</taxon>
        <taxon>Araneomorphae</taxon>
        <taxon>Entelegynae</taxon>
        <taxon>Eresoidea</taxon>
        <taxon>Eresidae</taxon>
        <taxon>Stegodyphus</taxon>
    </lineage>
</organism>
<gene>
    <name evidence="4" type="ORF">X975_11113</name>
</gene>